<sequence>MKKTFRKISYLGAGMLLSFSLLGPSLAQAKQVSQSATQSGIQSNQVPQLSVQLWSVKDDVSKDFEGTLKKIAAMGFQGVEFAGNFGLYKDDAPGLKRFLDKTGLKVSGAHVAIAQLNPDNFAKVVKFYQDIGCNKLIVPSDSRAGDPVGVKLLAQDLSALSKQLKPFGMQIGFHNHSVEMNAYEGKTYWDAIAQNTPHDVILQQDVGWTSYAGKDPVLFVKRYPGRTLTTHYKSKLPLKPLSQESGKSYTTIIGQDNIDWDALYQANVQVGGTEWIVVEQEEYPNGLSPMQSVEQSLRGLQAVIAVRKAGTSRPLNALTPSEQANGWKLLFDGKSTQGWHAYGKSSIGSAWKIYQGELQLDVSKKDGWQTSGGGDIVTDEQFDNFHLQLEWKLQKNGNSGIFLYVNEDAKQYPYAWNTGLEMQVLDNDGHADGKIFKHRAGDLYDLIAATQAAALAPGQWNLVDIVSDHGELNFYLNGRHIVNTRLWTDDWKALVKQSKFGSMPGFGETKKGRIGLQDHGDAVSFRNIKIRSLSLN</sequence>
<evidence type="ECO:0000313" key="5">
    <source>
        <dbReference type="Proteomes" id="UP001589844"/>
    </source>
</evidence>
<dbReference type="Proteomes" id="UP001589844">
    <property type="component" value="Unassembled WGS sequence"/>
</dbReference>
<proteinExistence type="predicted"/>
<dbReference type="Gene3D" id="3.20.20.150">
    <property type="entry name" value="Divalent-metal-dependent TIM barrel enzymes"/>
    <property type="match status" value="1"/>
</dbReference>
<dbReference type="PANTHER" id="PTHR12110:SF41">
    <property type="entry name" value="INOSOSE DEHYDRATASE"/>
    <property type="match status" value="1"/>
</dbReference>
<dbReference type="InterPro" id="IPR036237">
    <property type="entry name" value="Xyl_isomerase-like_sf"/>
</dbReference>
<dbReference type="PANTHER" id="PTHR12110">
    <property type="entry name" value="HYDROXYPYRUVATE ISOMERASE"/>
    <property type="match status" value="1"/>
</dbReference>
<evidence type="ECO:0000259" key="2">
    <source>
        <dbReference type="Pfam" id="PF01261"/>
    </source>
</evidence>
<dbReference type="Gene3D" id="2.60.120.560">
    <property type="entry name" value="Exo-inulinase, domain 1"/>
    <property type="match status" value="1"/>
</dbReference>
<dbReference type="GO" id="GO:0016787">
    <property type="term" value="F:hydrolase activity"/>
    <property type="evidence" value="ECO:0007669"/>
    <property type="project" value="UniProtKB-KW"/>
</dbReference>
<evidence type="ECO:0000259" key="3">
    <source>
        <dbReference type="Pfam" id="PF06439"/>
    </source>
</evidence>
<feature type="domain" description="3-keto-alpha-glucoside-1,2-lyase/3-keto-2-hydroxy-glucal hydratase" evidence="3">
    <location>
        <begin position="326"/>
        <end position="531"/>
    </location>
</feature>
<dbReference type="InterPro" id="IPR013022">
    <property type="entry name" value="Xyl_isomerase-like_TIM-brl"/>
</dbReference>
<feature type="chain" id="PRO_5047538335" evidence="1">
    <location>
        <begin position="30"/>
        <end position="536"/>
    </location>
</feature>
<name>A0ABV6IAS6_9BURK</name>
<evidence type="ECO:0000313" key="4">
    <source>
        <dbReference type="EMBL" id="MFC0348615.1"/>
    </source>
</evidence>
<dbReference type="InterPro" id="IPR050312">
    <property type="entry name" value="IolE/XylAMocC-like"/>
</dbReference>
<evidence type="ECO:0000256" key="1">
    <source>
        <dbReference type="SAM" id="SignalP"/>
    </source>
</evidence>
<feature type="domain" description="Xylose isomerase-like TIM barrel" evidence="2">
    <location>
        <begin position="69"/>
        <end position="300"/>
    </location>
</feature>
<reference evidence="4 5" key="1">
    <citation type="submission" date="2024-09" db="EMBL/GenBank/DDBJ databases">
        <authorList>
            <person name="Sun Q."/>
            <person name="Mori K."/>
        </authorList>
    </citation>
    <scope>NUCLEOTIDE SEQUENCE [LARGE SCALE GENOMIC DNA]</scope>
    <source>
        <strain evidence="4 5">CCM 8677</strain>
    </source>
</reference>
<comment type="caution">
    <text evidence="4">The sequence shown here is derived from an EMBL/GenBank/DDBJ whole genome shotgun (WGS) entry which is preliminary data.</text>
</comment>
<gene>
    <name evidence="4" type="ORF">ACFFJH_02255</name>
</gene>
<organism evidence="4 5">
    <name type="scientific">Undibacterium danionis</name>
    <dbReference type="NCBI Taxonomy" id="1812100"/>
    <lineage>
        <taxon>Bacteria</taxon>
        <taxon>Pseudomonadati</taxon>
        <taxon>Pseudomonadota</taxon>
        <taxon>Betaproteobacteria</taxon>
        <taxon>Burkholderiales</taxon>
        <taxon>Oxalobacteraceae</taxon>
        <taxon>Undibacterium</taxon>
    </lineage>
</organism>
<dbReference type="EMBL" id="JBHLXJ010000002">
    <property type="protein sequence ID" value="MFC0348615.1"/>
    <property type="molecule type" value="Genomic_DNA"/>
</dbReference>
<keyword evidence="4" id="KW-0378">Hydrolase</keyword>
<dbReference type="Pfam" id="PF01261">
    <property type="entry name" value="AP_endonuc_2"/>
    <property type="match status" value="1"/>
</dbReference>
<dbReference type="RefSeq" id="WP_390209735.1">
    <property type="nucleotide sequence ID" value="NZ_JBHLXJ010000002.1"/>
</dbReference>
<keyword evidence="1" id="KW-0732">Signal</keyword>
<keyword evidence="5" id="KW-1185">Reference proteome</keyword>
<accession>A0ABV6IAS6</accession>
<dbReference type="SUPFAM" id="SSF51658">
    <property type="entry name" value="Xylose isomerase-like"/>
    <property type="match status" value="1"/>
</dbReference>
<feature type="signal peptide" evidence="1">
    <location>
        <begin position="1"/>
        <end position="29"/>
    </location>
</feature>
<dbReference type="Pfam" id="PF06439">
    <property type="entry name" value="3keto-disac_hyd"/>
    <property type="match status" value="1"/>
</dbReference>
<dbReference type="InterPro" id="IPR010496">
    <property type="entry name" value="AL/BT2_dom"/>
</dbReference>
<protein>
    <submittedName>
        <fullName evidence="4">Family 16 glycoside hydrolase</fullName>
    </submittedName>
</protein>